<comment type="caution">
    <text evidence="2">The sequence shown here is derived from an EMBL/GenBank/DDBJ whole genome shotgun (WGS) entry which is preliminary data.</text>
</comment>
<name>A0ABU8NIW2_9SPHI</name>
<dbReference type="InterPro" id="IPR002477">
    <property type="entry name" value="Peptidoglycan-bd-like"/>
</dbReference>
<evidence type="ECO:0000259" key="1">
    <source>
        <dbReference type="Pfam" id="PF01471"/>
    </source>
</evidence>
<keyword evidence="3" id="KW-1185">Reference proteome</keyword>
<organism evidence="2 3">
    <name type="scientific">Pedobacter panaciterrae</name>
    <dbReference type="NCBI Taxonomy" id="363849"/>
    <lineage>
        <taxon>Bacteria</taxon>
        <taxon>Pseudomonadati</taxon>
        <taxon>Bacteroidota</taxon>
        <taxon>Sphingobacteriia</taxon>
        <taxon>Sphingobacteriales</taxon>
        <taxon>Sphingobacteriaceae</taxon>
        <taxon>Pedobacter</taxon>
    </lineage>
</organism>
<dbReference type="RefSeq" id="WP_172662569.1">
    <property type="nucleotide sequence ID" value="NZ_CBFGNQ010000021.1"/>
</dbReference>
<proteinExistence type="predicted"/>
<dbReference type="SUPFAM" id="SSF47090">
    <property type="entry name" value="PGBD-like"/>
    <property type="match status" value="1"/>
</dbReference>
<dbReference type="InterPro" id="IPR036365">
    <property type="entry name" value="PGBD-like_sf"/>
</dbReference>
<accession>A0ABU8NIW2</accession>
<reference evidence="2 3" key="1">
    <citation type="submission" date="2024-03" db="EMBL/GenBank/DDBJ databases">
        <title>Sequence of Lycoming College Course Isolates.</title>
        <authorList>
            <person name="Plotts O."/>
            <person name="Newman J."/>
        </authorList>
    </citation>
    <scope>NUCLEOTIDE SEQUENCE [LARGE SCALE GENOMIC DNA]</scope>
    <source>
        <strain evidence="2 3">CJB-3</strain>
    </source>
</reference>
<gene>
    <name evidence="2" type="ORF">WAE58_07115</name>
</gene>
<dbReference type="EMBL" id="JBBEUB010000002">
    <property type="protein sequence ID" value="MEJ2902187.1"/>
    <property type="molecule type" value="Genomic_DNA"/>
</dbReference>
<dbReference type="InterPro" id="IPR036366">
    <property type="entry name" value="PGBDSf"/>
</dbReference>
<protein>
    <submittedName>
        <fullName evidence="2">Peptidoglycan-binding domain-containing protein</fullName>
    </submittedName>
</protein>
<dbReference type="Gene3D" id="1.10.101.10">
    <property type="entry name" value="PGBD-like superfamily/PGBD"/>
    <property type="match status" value="1"/>
</dbReference>
<evidence type="ECO:0000313" key="2">
    <source>
        <dbReference type="EMBL" id="MEJ2902187.1"/>
    </source>
</evidence>
<dbReference type="Proteomes" id="UP001378956">
    <property type="component" value="Unassembled WGS sequence"/>
</dbReference>
<evidence type="ECO:0000313" key="3">
    <source>
        <dbReference type="Proteomes" id="UP001378956"/>
    </source>
</evidence>
<dbReference type="Pfam" id="PF01471">
    <property type="entry name" value="PG_binding_1"/>
    <property type="match status" value="1"/>
</dbReference>
<feature type="domain" description="Peptidoglycan binding-like" evidence="1">
    <location>
        <begin position="17"/>
        <end position="71"/>
    </location>
</feature>
<sequence length="299" mass="32521">MKTLVISKIPAYGSFSKDVKILQERLIELGFDPKGADGIYGMNTQQAVISLQLKNKLQGSGVIGPKTLGLLKLVVSDISVITDSPLITKDIKNKKDRHLHPNMRQRLEAYLFANGNIPDFWTNKKLSSVCIAVQEALAELGVKENGRNNYGTDVGEVQGTTGGFTPGGNGDAWCLDFAQMKVAIIEDFYQKESPVPATANCVDCWKGSEKVAGLTTSVPTIGTLALAQYINNPTRGHAMECYELLGGGQMRTVEGNTSANDMTNGNNSGFNVRNQKLNNRDTLRTLGFVYVYPNNQVPT</sequence>